<keyword evidence="3" id="KW-1185">Reference proteome</keyword>
<proteinExistence type="predicted"/>
<comment type="caution">
    <text evidence="2">The sequence shown here is derived from an EMBL/GenBank/DDBJ whole genome shotgun (WGS) entry which is preliminary data.</text>
</comment>
<evidence type="ECO:0008006" key="4">
    <source>
        <dbReference type="Google" id="ProtNLM"/>
    </source>
</evidence>
<keyword evidence="1" id="KW-0677">Repeat</keyword>
<evidence type="ECO:0000256" key="1">
    <source>
        <dbReference type="ARBA" id="ARBA00022737"/>
    </source>
</evidence>
<reference evidence="2" key="1">
    <citation type="submission" date="2021-01" db="EMBL/GenBank/DDBJ databases">
        <authorList>
            <consortium name="Genoscope - CEA"/>
            <person name="William W."/>
        </authorList>
    </citation>
    <scope>NUCLEOTIDE SEQUENCE</scope>
</reference>
<organism evidence="2 3">
    <name type="scientific">Paramecium sonneborni</name>
    <dbReference type="NCBI Taxonomy" id="65129"/>
    <lineage>
        <taxon>Eukaryota</taxon>
        <taxon>Sar</taxon>
        <taxon>Alveolata</taxon>
        <taxon>Ciliophora</taxon>
        <taxon>Intramacronucleata</taxon>
        <taxon>Oligohymenophorea</taxon>
        <taxon>Peniculida</taxon>
        <taxon>Parameciidae</taxon>
        <taxon>Paramecium</taxon>
    </lineage>
</organism>
<gene>
    <name evidence="2" type="ORF">PSON_ATCC_30995.1.T0060131</name>
</gene>
<dbReference type="SMART" id="SM00698">
    <property type="entry name" value="MORN"/>
    <property type="match status" value="5"/>
</dbReference>
<sequence>MNKSQVQYCTRQHKAGQERIISICMNKHCQIRLACSYCYQDYHLNHVQDLITIKEFESLALNTYNEQKHFEFISLIDEKAKILQNLKNKLHEYVSHLEAEFNQDCDNLIQSFVYIQNTLLKLCHCHEHSIKEEELLTVINRFSNVEYNQIKQSIMVQLNRPIECIMKLHDIISNECKMIQRKKFINTYIQDKELKNFYLENVLDYKLAPKKHSLIRGSMFTKEFMEFEEKNKYYYGEIHKGIPNGQGLLIEIKDQKMEEGIWIEGHLSWGQRSIQLKGVASLVCGEMIDGVINGLGKLICKDGDSYTGEWINGQKHGIGIYKYANGDMYKGEFKFDLKDGQGTYKAHNGDIYIGQFEKGIKNGDGKYISKNQDVYLGKFKEDKIDGDGTYKYHDGKIQKGMHKNGHPIGVHMIYKNDQHHPIQQITYDDKGNVIETINLQKQ</sequence>
<name>A0A8S1K8L6_9CILI</name>
<dbReference type="AlphaFoldDB" id="A0A8S1K8L6"/>
<dbReference type="OrthoDB" id="387430at2759"/>
<dbReference type="PANTHER" id="PTHR43215:SF14">
    <property type="entry name" value="RADIAL SPOKE HEAD 1 HOMOLOG"/>
    <property type="match status" value="1"/>
</dbReference>
<evidence type="ECO:0000313" key="3">
    <source>
        <dbReference type="Proteomes" id="UP000692954"/>
    </source>
</evidence>
<protein>
    <recommendedName>
        <fullName evidence="4">MORN repeat protein</fullName>
    </recommendedName>
</protein>
<accession>A0A8S1K8L6</accession>
<evidence type="ECO:0000313" key="2">
    <source>
        <dbReference type="EMBL" id="CAD8051900.1"/>
    </source>
</evidence>
<dbReference type="InterPro" id="IPR003409">
    <property type="entry name" value="MORN"/>
</dbReference>
<dbReference type="FunFam" id="2.20.110.10:FF:000002">
    <property type="entry name" value="Phosphatidylinositol 4-phosphate 5-kinase 8"/>
    <property type="match status" value="1"/>
</dbReference>
<dbReference type="Pfam" id="PF02493">
    <property type="entry name" value="MORN"/>
    <property type="match status" value="6"/>
</dbReference>
<dbReference type="Proteomes" id="UP000692954">
    <property type="component" value="Unassembled WGS sequence"/>
</dbReference>
<dbReference type="PANTHER" id="PTHR43215">
    <property type="entry name" value="RADIAL SPOKE HEAD 1 HOMOLOG"/>
    <property type="match status" value="1"/>
</dbReference>
<dbReference type="EMBL" id="CAJJDN010000006">
    <property type="protein sequence ID" value="CAD8051900.1"/>
    <property type="molecule type" value="Genomic_DNA"/>
</dbReference>